<reference evidence="3 4" key="1">
    <citation type="submission" date="2014-12" db="EMBL/GenBank/DDBJ databases">
        <title>Denitrispirillum autotrophicum gen. nov., sp. nov., Denitrifying, Facultatively Autotrophic Bacteria Isolated from Rice Paddy Soil.</title>
        <authorList>
            <person name="Ishii S."/>
            <person name="Ashida N."/>
            <person name="Ohno H."/>
            <person name="Otsuka S."/>
            <person name="Yokota A."/>
            <person name="Senoo K."/>
        </authorList>
    </citation>
    <scope>NUCLEOTIDE SEQUENCE [LARGE SCALE GENOMIC DNA]</scope>
    <source>
        <strain evidence="3 4">TSA66</strain>
    </source>
</reference>
<feature type="signal peptide" evidence="1">
    <location>
        <begin position="1"/>
        <end position="20"/>
    </location>
</feature>
<dbReference type="PANTHER" id="PTHR34406">
    <property type="entry name" value="PROTEIN YCEI"/>
    <property type="match status" value="1"/>
</dbReference>
<dbReference type="AlphaFoldDB" id="A0A0C2BT58"/>
<dbReference type="InterPro" id="IPR007372">
    <property type="entry name" value="Lipid/polyisoprenoid-bd_YceI"/>
</dbReference>
<evidence type="ECO:0000313" key="4">
    <source>
        <dbReference type="Proteomes" id="UP000031572"/>
    </source>
</evidence>
<gene>
    <name evidence="3" type="ORF">TSA66_11070</name>
</gene>
<accession>A0A0C2BT58</accession>
<sequence length="189" mass="20507">MQFKHLVAAVIAASAASAFAQTYTIEPNHTYPSFEADHMGISVWRGKFTKTSGTINLDRAAKKGSVDIAIDAGSVDFGHAKMNEHAKSKDMFNVEQFPTVTYKSKSVVFEGDKPVAVEGDLTMLGVTKPVKLAINKFKCIMHPMLKREVCGADATAEFKRTDFGLNYGVPMGFSPDVTLAIQVEAVKAN</sequence>
<evidence type="ECO:0000313" key="3">
    <source>
        <dbReference type="EMBL" id="KIF81241.1"/>
    </source>
</evidence>
<dbReference type="Pfam" id="PF04264">
    <property type="entry name" value="YceI"/>
    <property type="match status" value="1"/>
</dbReference>
<dbReference type="Gene3D" id="2.40.128.110">
    <property type="entry name" value="Lipid/polyisoprenoid-binding, YceI-like"/>
    <property type="match status" value="1"/>
</dbReference>
<feature type="domain" description="Lipid/polyisoprenoid-binding YceI-like" evidence="2">
    <location>
        <begin position="22"/>
        <end position="186"/>
    </location>
</feature>
<dbReference type="InterPro" id="IPR036761">
    <property type="entry name" value="TTHA0802/YceI-like_sf"/>
</dbReference>
<dbReference type="Proteomes" id="UP000031572">
    <property type="component" value="Unassembled WGS sequence"/>
</dbReference>
<keyword evidence="1" id="KW-0732">Signal</keyword>
<dbReference type="SMART" id="SM00867">
    <property type="entry name" value="YceI"/>
    <property type="match status" value="1"/>
</dbReference>
<dbReference type="OrthoDB" id="9811006at2"/>
<dbReference type="PANTHER" id="PTHR34406:SF2">
    <property type="entry name" value="PERIPLASMIC PROTEIN"/>
    <property type="match status" value="1"/>
</dbReference>
<dbReference type="SUPFAM" id="SSF101874">
    <property type="entry name" value="YceI-like"/>
    <property type="match status" value="1"/>
</dbReference>
<feature type="chain" id="PRO_5002146758" evidence="1">
    <location>
        <begin position="21"/>
        <end position="189"/>
    </location>
</feature>
<comment type="caution">
    <text evidence="3">The sequence shown here is derived from an EMBL/GenBank/DDBJ whole genome shotgun (WGS) entry which is preliminary data.</text>
</comment>
<dbReference type="RefSeq" id="WP_040040066.1">
    <property type="nucleotide sequence ID" value="NZ_JWJG01000028.1"/>
</dbReference>
<protein>
    <submittedName>
        <fullName evidence="3">Polyisoprenoid-binding protein</fullName>
    </submittedName>
</protein>
<evidence type="ECO:0000256" key="1">
    <source>
        <dbReference type="SAM" id="SignalP"/>
    </source>
</evidence>
<organism evidence="3 4">
    <name type="scientific">Noviherbaspirillum autotrophicum</name>
    <dbReference type="NCBI Taxonomy" id="709839"/>
    <lineage>
        <taxon>Bacteria</taxon>
        <taxon>Pseudomonadati</taxon>
        <taxon>Pseudomonadota</taxon>
        <taxon>Betaproteobacteria</taxon>
        <taxon>Burkholderiales</taxon>
        <taxon>Oxalobacteraceae</taxon>
        <taxon>Noviherbaspirillum</taxon>
    </lineage>
</organism>
<proteinExistence type="predicted"/>
<evidence type="ECO:0000259" key="2">
    <source>
        <dbReference type="SMART" id="SM00867"/>
    </source>
</evidence>
<dbReference type="EMBL" id="JWJG01000028">
    <property type="protein sequence ID" value="KIF81241.1"/>
    <property type="molecule type" value="Genomic_DNA"/>
</dbReference>
<dbReference type="STRING" id="709839.TSA66_11070"/>
<keyword evidence="4" id="KW-1185">Reference proteome</keyword>
<name>A0A0C2BT58_9BURK</name>